<evidence type="ECO:0000256" key="9">
    <source>
        <dbReference type="ARBA" id="ARBA00023065"/>
    </source>
</evidence>
<evidence type="ECO:0000256" key="10">
    <source>
        <dbReference type="ARBA" id="ARBA00023136"/>
    </source>
</evidence>
<dbReference type="RefSeq" id="WP_151655371.1">
    <property type="nucleotide sequence ID" value="NZ_WBVP01000011.1"/>
</dbReference>
<dbReference type="GO" id="GO:0008076">
    <property type="term" value="C:voltage-gated potassium channel complex"/>
    <property type="evidence" value="ECO:0007669"/>
    <property type="project" value="InterPro"/>
</dbReference>
<evidence type="ECO:0000256" key="3">
    <source>
        <dbReference type="ARBA" id="ARBA00022538"/>
    </source>
</evidence>
<dbReference type="InterPro" id="IPR027359">
    <property type="entry name" value="Volt_channel_dom_sf"/>
</dbReference>
<feature type="transmembrane region" description="Helical" evidence="12">
    <location>
        <begin position="183"/>
        <end position="207"/>
    </location>
</feature>
<keyword evidence="10 12" id="KW-0472">Membrane</keyword>
<protein>
    <submittedName>
        <fullName evidence="14">Ion transporter</fullName>
    </submittedName>
</protein>
<dbReference type="InterPro" id="IPR028325">
    <property type="entry name" value="VG_K_chnl"/>
</dbReference>
<organism evidence="14 15">
    <name type="scientific">Aliivibrio finisterrensis</name>
    <dbReference type="NCBI Taxonomy" id="511998"/>
    <lineage>
        <taxon>Bacteria</taxon>
        <taxon>Pseudomonadati</taxon>
        <taxon>Pseudomonadota</taxon>
        <taxon>Gammaproteobacteria</taxon>
        <taxon>Vibrionales</taxon>
        <taxon>Vibrionaceae</taxon>
        <taxon>Aliivibrio</taxon>
    </lineage>
</organism>
<keyword evidence="8 12" id="KW-1133">Transmembrane helix</keyword>
<accession>A0A6N6RRV6</accession>
<reference evidence="14 15" key="1">
    <citation type="submission" date="2019-09" db="EMBL/GenBank/DDBJ databases">
        <title>Genome of Aliivibrio finisterrensis LMG 23869 (type strain).</title>
        <authorList>
            <person name="Bowman J.P."/>
        </authorList>
    </citation>
    <scope>NUCLEOTIDE SEQUENCE [LARGE SCALE GENOMIC DNA]</scope>
    <source>
        <strain evidence="14 15">LMG 23869</strain>
    </source>
</reference>
<comment type="subcellular location">
    <subcellularLocation>
        <location evidence="1">Membrane</location>
        <topology evidence="1">Multi-pass membrane protein</topology>
    </subcellularLocation>
</comment>
<evidence type="ECO:0000313" key="14">
    <source>
        <dbReference type="EMBL" id="KAB2824326.1"/>
    </source>
</evidence>
<dbReference type="AlphaFoldDB" id="A0A6N6RRV6"/>
<dbReference type="Gene3D" id="1.10.287.70">
    <property type="match status" value="1"/>
</dbReference>
<keyword evidence="7" id="KW-0630">Potassium</keyword>
<evidence type="ECO:0000256" key="4">
    <source>
        <dbReference type="ARBA" id="ARBA00022692"/>
    </source>
</evidence>
<keyword evidence="5" id="KW-0631">Potassium channel</keyword>
<dbReference type="PRINTS" id="PR00169">
    <property type="entry name" value="KCHANNEL"/>
</dbReference>
<gene>
    <name evidence="14" type="ORF">F8B77_10965</name>
</gene>
<sequence length="256" mass="29233">MNHNKIDLRPLSLMSLILSFLSLIVISSLLFVPLDHTSRTMLIALDTIICGLFLFQLSLDLFRSKHRRQYLKDHWIDFIASIPIIEPIRYARIFHILRICRLLRSSQSLLKQIQSNRKEATIASILVLMVTLISLGSVFMLMFEGSNPEANIHTAGDAIWWAFVTISTVGYGDHYPVTVAGKVLAVLIILSGVGIFGMISGLITSIITEPAKVEQRRHEQKEKHDRDEKLHLLLQQQSEILKKLEQLEQLENKKEK</sequence>
<evidence type="ECO:0000256" key="12">
    <source>
        <dbReference type="SAM" id="Phobius"/>
    </source>
</evidence>
<dbReference type="Pfam" id="PF00520">
    <property type="entry name" value="Ion_trans"/>
    <property type="match status" value="1"/>
</dbReference>
<dbReference type="GO" id="GO:0001508">
    <property type="term" value="P:action potential"/>
    <property type="evidence" value="ECO:0007669"/>
    <property type="project" value="TreeGrafter"/>
</dbReference>
<evidence type="ECO:0000256" key="8">
    <source>
        <dbReference type="ARBA" id="ARBA00022989"/>
    </source>
</evidence>
<feature type="transmembrane region" description="Helical" evidence="12">
    <location>
        <begin position="40"/>
        <end position="62"/>
    </location>
</feature>
<dbReference type="GO" id="GO:0005249">
    <property type="term" value="F:voltage-gated potassium channel activity"/>
    <property type="evidence" value="ECO:0007669"/>
    <property type="project" value="InterPro"/>
</dbReference>
<comment type="caution">
    <text evidence="14">The sequence shown here is derived from an EMBL/GenBank/DDBJ whole genome shotgun (WGS) entry which is preliminary data.</text>
</comment>
<evidence type="ECO:0000256" key="11">
    <source>
        <dbReference type="ARBA" id="ARBA00023303"/>
    </source>
</evidence>
<keyword evidence="3" id="KW-0633">Potassium transport</keyword>
<dbReference type="PANTHER" id="PTHR11537">
    <property type="entry name" value="VOLTAGE-GATED POTASSIUM CHANNEL"/>
    <property type="match status" value="1"/>
</dbReference>
<dbReference type="InterPro" id="IPR005821">
    <property type="entry name" value="Ion_trans_dom"/>
</dbReference>
<evidence type="ECO:0000256" key="1">
    <source>
        <dbReference type="ARBA" id="ARBA00004141"/>
    </source>
</evidence>
<evidence type="ECO:0000256" key="5">
    <source>
        <dbReference type="ARBA" id="ARBA00022826"/>
    </source>
</evidence>
<keyword evidence="4 12" id="KW-0812">Transmembrane</keyword>
<name>A0A6N6RRV6_9GAMM</name>
<evidence type="ECO:0000313" key="15">
    <source>
        <dbReference type="Proteomes" id="UP000434870"/>
    </source>
</evidence>
<keyword evidence="6" id="KW-0851">Voltage-gated channel</keyword>
<dbReference type="Proteomes" id="UP000434870">
    <property type="component" value="Unassembled WGS sequence"/>
</dbReference>
<evidence type="ECO:0000259" key="13">
    <source>
        <dbReference type="Pfam" id="PF00520"/>
    </source>
</evidence>
<feature type="domain" description="Ion transport" evidence="13">
    <location>
        <begin position="13"/>
        <end position="209"/>
    </location>
</feature>
<evidence type="ECO:0000256" key="6">
    <source>
        <dbReference type="ARBA" id="ARBA00022882"/>
    </source>
</evidence>
<keyword evidence="11" id="KW-0407">Ion channel</keyword>
<feature type="transmembrane region" description="Helical" evidence="12">
    <location>
        <begin position="120"/>
        <end position="143"/>
    </location>
</feature>
<dbReference type="SUPFAM" id="SSF81324">
    <property type="entry name" value="Voltage-gated potassium channels"/>
    <property type="match status" value="1"/>
</dbReference>
<dbReference type="EMBL" id="WBVP01000011">
    <property type="protein sequence ID" value="KAB2824326.1"/>
    <property type="molecule type" value="Genomic_DNA"/>
</dbReference>
<evidence type="ECO:0000256" key="2">
    <source>
        <dbReference type="ARBA" id="ARBA00022448"/>
    </source>
</evidence>
<keyword evidence="2" id="KW-0813">Transport</keyword>
<evidence type="ECO:0000256" key="7">
    <source>
        <dbReference type="ARBA" id="ARBA00022958"/>
    </source>
</evidence>
<keyword evidence="9" id="KW-0406">Ion transport</keyword>
<dbReference type="PANTHER" id="PTHR11537:SF254">
    <property type="entry name" value="POTASSIUM VOLTAGE-GATED CHANNEL PROTEIN SHAB"/>
    <property type="match status" value="1"/>
</dbReference>
<dbReference type="Gene3D" id="1.20.120.350">
    <property type="entry name" value="Voltage-gated potassium channels. Chain C"/>
    <property type="match status" value="1"/>
</dbReference>
<proteinExistence type="predicted"/>
<feature type="transmembrane region" description="Helical" evidence="12">
    <location>
        <begin position="12"/>
        <end position="34"/>
    </location>
</feature>